<evidence type="ECO:0000256" key="1">
    <source>
        <dbReference type="ARBA" id="ARBA00004571"/>
    </source>
</evidence>
<evidence type="ECO:0000256" key="11">
    <source>
        <dbReference type="RuleBase" id="RU003357"/>
    </source>
</evidence>
<dbReference type="PROSITE" id="PS01156">
    <property type="entry name" value="TONB_DEPENDENT_REC_2"/>
    <property type="match status" value="1"/>
</dbReference>
<dbReference type="GO" id="GO:0009279">
    <property type="term" value="C:cell outer membrane"/>
    <property type="evidence" value="ECO:0007669"/>
    <property type="project" value="UniProtKB-SubCell"/>
</dbReference>
<evidence type="ECO:0000256" key="4">
    <source>
        <dbReference type="ARBA" id="ARBA00022692"/>
    </source>
</evidence>
<dbReference type="InterPro" id="IPR010917">
    <property type="entry name" value="TonB_rcpt_CS"/>
</dbReference>
<reference evidence="16" key="1">
    <citation type="submission" date="2017-06" db="EMBL/GenBank/DDBJ databases">
        <authorList>
            <person name="Varghese N."/>
            <person name="Submissions S."/>
        </authorList>
    </citation>
    <scope>NUCLEOTIDE SEQUENCE [LARGE SCALE GENOMIC DNA]</scope>
    <source>
        <strain evidence="16">LNB2</strain>
    </source>
</reference>
<keyword evidence="6 11" id="KW-0798">TonB box</keyword>
<evidence type="ECO:0000313" key="16">
    <source>
        <dbReference type="Proteomes" id="UP000198281"/>
    </source>
</evidence>
<keyword evidence="4 9" id="KW-0812">Transmembrane</keyword>
<keyword evidence="15" id="KW-0675">Receptor</keyword>
<dbReference type="AlphaFoldDB" id="A0A239IFV7"/>
<dbReference type="InterPro" id="IPR037066">
    <property type="entry name" value="Plug_dom_sf"/>
</dbReference>
<evidence type="ECO:0000256" key="5">
    <source>
        <dbReference type="ARBA" id="ARBA00022729"/>
    </source>
</evidence>
<dbReference type="InterPro" id="IPR039426">
    <property type="entry name" value="TonB-dep_rcpt-like"/>
</dbReference>
<evidence type="ECO:0000313" key="15">
    <source>
        <dbReference type="EMBL" id="SNS92302.1"/>
    </source>
</evidence>
<keyword evidence="16" id="KW-1185">Reference proteome</keyword>
<protein>
    <submittedName>
        <fullName evidence="15">TonB-dependent Receptor Plug Domain</fullName>
    </submittedName>
</protein>
<feature type="domain" description="TonB-dependent receptor plug" evidence="14">
    <location>
        <begin position="58"/>
        <end position="166"/>
    </location>
</feature>
<accession>A0A239IFV7</accession>
<evidence type="ECO:0000256" key="6">
    <source>
        <dbReference type="ARBA" id="ARBA00023077"/>
    </source>
</evidence>
<keyword evidence="5 12" id="KW-0732">Signal</keyword>
<feature type="short sequence motif" description="TonB C-terminal box" evidence="10">
    <location>
        <begin position="953"/>
        <end position="970"/>
    </location>
</feature>
<keyword evidence="8 9" id="KW-0998">Cell outer membrane</keyword>
<evidence type="ECO:0000256" key="10">
    <source>
        <dbReference type="PROSITE-ProRule" id="PRU10144"/>
    </source>
</evidence>
<evidence type="ECO:0000256" key="3">
    <source>
        <dbReference type="ARBA" id="ARBA00022452"/>
    </source>
</evidence>
<keyword evidence="2 9" id="KW-0813">Transport</keyword>
<dbReference type="Pfam" id="PF07715">
    <property type="entry name" value="Plug"/>
    <property type="match status" value="1"/>
</dbReference>
<keyword evidence="7 9" id="KW-0472">Membrane</keyword>
<proteinExistence type="inferred from homology"/>
<dbReference type="InterPro" id="IPR036942">
    <property type="entry name" value="Beta-barrel_TonB_sf"/>
</dbReference>
<dbReference type="Gene3D" id="2.40.170.20">
    <property type="entry name" value="TonB-dependent receptor, beta-barrel domain"/>
    <property type="match status" value="1"/>
</dbReference>
<evidence type="ECO:0000259" key="14">
    <source>
        <dbReference type="Pfam" id="PF07715"/>
    </source>
</evidence>
<evidence type="ECO:0000256" key="9">
    <source>
        <dbReference type="PROSITE-ProRule" id="PRU01360"/>
    </source>
</evidence>
<dbReference type="Gene3D" id="2.170.130.10">
    <property type="entry name" value="TonB-dependent receptor, plug domain"/>
    <property type="match status" value="1"/>
</dbReference>
<keyword evidence="3 9" id="KW-1134">Transmembrane beta strand</keyword>
<dbReference type="PROSITE" id="PS52016">
    <property type="entry name" value="TONB_DEPENDENT_REC_3"/>
    <property type="match status" value="1"/>
</dbReference>
<dbReference type="Pfam" id="PF00593">
    <property type="entry name" value="TonB_dep_Rec_b-barrel"/>
    <property type="match status" value="1"/>
</dbReference>
<dbReference type="PANTHER" id="PTHR47234:SF2">
    <property type="entry name" value="TONB-DEPENDENT RECEPTOR"/>
    <property type="match status" value="1"/>
</dbReference>
<comment type="subcellular location">
    <subcellularLocation>
        <location evidence="1 9">Cell outer membrane</location>
        <topology evidence="1 9">Multi-pass membrane protein</topology>
    </subcellularLocation>
</comment>
<feature type="domain" description="TonB-dependent receptor-like beta-barrel" evidence="13">
    <location>
        <begin position="396"/>
        <end position="928"/>
    </location>
</feature>
<name>A0A239IFV7_9SPHN</name>
<dbReference type="InterPro" id="IPR012910">
    <property type="entry name" value="Plug_dom"/>
</dbReference>
<evidence type="ECO:0000256" key="7">
    <source>
        <dbReference type="ARBA" id="ARBA00023136"/>
    </source>
</evidence>
<evidence type="ECO:0000256" key="8">
    <source>
        <dbReference type="ARBA" id="ARBA00023237"/>
    </source>
</evidence>
<evidence type="ECO:0000256" key="12">
    <source>
        <dbReference type="SAM" id="SignalP"/>
    </source>
</evidence>
<comment type="similarity">
    <text evidence="9 11">Belongs to the TonB-dependent receptor family.</text>
</comment>
<organism evidence="15 16">
    <name type="scientific">Edaphosphingomonas laterariae</name>
    <dbReference type="NCBI Taxonomy" id="861865"/>
    <lineage>
        <taxon>Bacteria</taxon>
        <taxon>Pseudomonadati</taxon>
        <taxon>Pseudomonadota</taxon>
        <taxon>Alphaproteobacteria</taxon>
        <taxon>Sphingomonadales</taxon>
        <taxon>Rhizorhabdaceae</taxon>
        <taxon>Edaphosphingomonas</taxon>
    </lineage>
</organism>
<sequence>MTKTQKFLSRSALSSGVIGLALVAQPAFAQDTAAADAPEDAGTIVVTGTLIKNPNIVATSPVSVVGAEEIALRQSNVAEEILRDLPGAVPSIGSAVNNGNGGASFVNLRGLGSNRNIVLLDGTRIVPGDIFGRVDLNNIPLALVERVDALTGGASTTYGADAISGVVNFVTKKDFAGIELNVTNQITGQGDGNVFRADLTIGGNFDDGRGNAVFSVGYQQSDAVYQNQRDFSINSINSYTGNIEGSGTTVPSRMSVPGGGTLQIDPTTGSLVPTYATFNFNPYNVFQTPFERFNMFGQASYEVSDGIELYTRGLFSKNTVSTIIAPSGAFGTPVEIPYSNPYLPAAARAQFCAANGLSTAQCDAAALATDPTDGNYDTFTTALFRRTTEVGPRISDYVTTIFDYRAGIRGDITDSIGFDIAGSYGESENVQTQRGYVLASRLRDALLATNTTTCLSENAGCVPVNVFGPDGSITADQIPYLTGNSTVAVRTTLAQFRALVNGDIGVASPFAEDPIQFAIGGEYREYTATRESDILAQTPGELGGAGGAAPNINGAYNVYEAYGELIAPLVSDKPFFHSLQLEAGIRYSSYSVDAPNSPSYNTTTWKAGGTWEPVESIKIRGMYQRSVRAPNIAELFTPVSTQLTNQGVDACAGTAPLADANLQAVCLAQGAPLGQIGTIEPPTAGQANITTGGNLNLKPEKANSYVIGAVFQPTFLPGFSMTLDYYNIKIKDAITQPTPGDLYSACFDSITGASATDPACLAIRRDPATGQLSGDPSTTPGFLANLSNLGTLATDGIDLTWNYRHEFDFAMLNLTFNGNWTNSSKFRSQPGSLNRECVGYYSVNCASLQPEFSWNMRTTFSFDDVDVSLAWRHIDSMKFEPQQIIDDGGSDESVLEDYRRIKAYDYFDLATRFTLTDNFDVTLTITNLFDKKPPVVGNTIGSTTYNSGNTYPSTYDALGRRFSIGGRVRF</sequence>
<dbReference type="SUPFAM" id="SSF56935">
    <property type="entry name" value="Porins"/>
    <property type="match status" value="1"/>
</dbReference>
<evidence type="ECO:0000256" key="2">
    <source>
        <dbReference type="ARBA" id="ARBA00022448"/>
    </source>
</evidence>
<evidence type="ECO:0000259" key="13">
    <source>
        <dbReference type="Pfam" id="PF00593"/>
    </source>
</evidence>
<dbReference type="PANTHER" id="PTHR47234">
    <property type="match status" value="1"/>
</dbReference>
<feature type="signal peptide" evidence="12">
    <location>
        <begin position="1"/>
        <end position="29"/>
    </location>
</feature>
<feature type="chain" id="PRO_5012014711" evidence="12">
    <location>
        <begin position="30"/>
        <end position="970"/>
    </location>
</feature>
<dbReference type="Proteomes" id="UP000198281">
    <property type="component" value="Unassembled WGS sequence"/>
</dbReference>
<dbReference type="InterPro" id="IPR000531">
    <property type="entry name" value="Beta-barrel_TonB"/>
</dbReference>
<dbReference type="EMBL" id="FZOS01000024">
    <property type="protein sequence ID" value="SNS92302.1"/>
    <property type="molecule type" value="Genomic_DNA"/>
</dbReference>
<gene>
    <name evidence="15" type="ORF">SAMN06295912_12421</name>
</gene>